<dbReference type="InterPro" id="IPR016197">
    <property type="entry name" value="Chromo-like_dom_sf"/>
</dbReference>
<protein>
    <submittedName>
        <fullName evidence="1">Ribonuclease H-like domain containing protein</fullName>
    </submittedName>
</protein>
<evidence type="ECO:0000313" key="1">
    <source>
        <dbReference type="EMBL" id="KAL2518504.1"/>
    </source>
</evidence>
<sequence>MTLNSTVAPPIILSSMVIDSQRIGPVAYKLALSPCNSNIHLVFPVSQLFKAKGVCQGVTHIPSQLNGEMEMMVEPEAVLGVRPGSRNNTHGIDVLIQWKWLPPLEATWEPFNLLKQQFPDFHLEDKVSLVGGSDDKPPIQMTCVRHRHKIGAEKGRDLE</sequence>
<reference evidence="2" key="1">
    <citation type="submission" date="2024-07" db="EMBL/GenBank/DDBJ databases">
        <title>Two chromosome-level genome assemblies of Korean endemic species Abeliophyllum distichum and Forsythia ovata (Oleaceae).</title>
        <authorList>
            <person name="Jang H."/>
        </authorList>
    </citation>
    <scope>NUCLEOTIDE SEQUENCE [LARGE SCALE GENOMIC DNA]</scope>
</reference>
<dbReference type="Gene3D" id="2.40.50.40">
    <property type="match status" value="1"/>
</dbReference>
<gene>
    <name evidence="1" type="ORF">Adt_14751</name>
</gene>
<comment type="caution">
    <text evidence="1">The sequence shown here is derived from an EMBL/GenBank/DDBJ whole genome shotgun (WGS) entry which is preliminary data.</text>
</comment>
<keyword evidence="2" id="KW-1185">Reference proteome</keyword>
<organism evidence="1 2">
    <name type="scientific">Abeliophyllum distichum</name>
    <dbReference type="NCBI Taxonomy" id="126358"/>
    <lineage>
        <taxon>Eukaryota</taxon>
        <taxon>Viridiplantae</taxon>
        <taxon>Streptophyta</taxon>
        <taxon>Embryophyta</taxon>
        <taxon>Tracheophyta</taxon>
        <taxon>Spermatophyta</taxon>
        <taxon>Magnoliopsida</taxon>
        <taxon>eudicotyledons</taxon>
        <taxon>Gunneridae</taxon>
        <taxon>Pentapetalae</taxon>
        <taxon>asterids</taxon>
        <taxon>lamiids</taxon>
        <taxon>Lamiales</taxon>
        <taxon>Oleaceae</taxon>
        <taxon>Forsythieae</taxon>
        <taxon>Abeliophyllum</taxon>
    </lineage>
</organism>
<dbReference type="Proteomes" id="UP001604336">
    <property type="component" value="Unassembled WGS sequence"/>
</dbReference>
<dbReference type="SUPFAM" id="SSF54160">
    <property type="entry name" value="Chromo domain-like"/>
    <property type="match status" value="1"/>
</dbReference>
<proteinExistence type="predicted"/>
<dbReference type="AlphaFoldDB" id="A0ABD1U0J0"/>
<evidence type="ECO:0000313" key="2">
    <source>
        <dbReference type="Proteomes" id="UP001604336"/>
    </source>
</evidence>
<name>A0ABD1U0J0_9LAMI</name>
<dbReference type="EMBL" id="JBFOLK010000004">
    <property type="protein sequence ID" value="KAL2518504.1"/>
    <property type="molecule type" value="Genomic_DNA"/>
</dbReference>
<accession>A0ABD1U0J0</accession>